<dbReference type="EMBL" id="JXSL01000030">
    <property type="protein sequence ID" value="KIL98239.1"/>
    <property type="molecule type" value="Genomic_DNA"/>
</dbReference>
<comment type="caution">
    <text evidence="1">The sequence shown here is derived from an EMBL/GenBank/DDBJ whole genome shotgun (WGS) entry which is preliminary data.</text>
</comment>
<sequence length="134" mass="15275">MTAGIRIDTLTIRVPLTLRRYGGRKLVIVPEGEGVPVRAKPTPDDTLLKALARAHRWKRMLESGQVASLNELSEAEKISPSYMTRIYRLTLLAPDIVETILDGRQPRTLQLADLMDDMPVEWHRQRERFGMAAR</sequence>
<gene>
    <name evidence="1" type="ORF">CCC_01300</name>
</gene>
<name>A0A0C2YEU5_PARME</name>
<dbReference type="SUPFAM" id="SSF109709">
    <property type="entry name" value="KorB DNA-binding domain-like"/>
    <property type="match status" value="1"/>
</dbReference>
<proteinExistence type="predicted"/>
<evidence type="ECO:0008006" key="3">
    <source>
        <dbReference type="Google" id="ProtNLM"/>
    </source>
</evidence>
<reference evidence="1 2" key="1">
    <citation type="submission" date="2015-01" db="EMBL/GenBank/DDBJ databases">
        <title>Genome Sequence of Magnetospirillum magnetotacticum Strain MS-1.</title>
        <authorList>
            <person name="Marinov G.K."/>
            <person name="Smalley M.D."/>
            <person name="DeSalvo G."/>
        </authorList>
    </citation>
    <scope>NUCLEOTIDE SEQUENCE [LARGE SCALE GENOMIC DNA]</scope>
    <source>
        <strain evidence="1 2">MS-1</strain>
    </source>
</reference>
<dbReference type="Proteomes" id="UP000031971">
    <property type="component" value="Unassembled WGS sequence"/>
</dbReference>
<dbReference type="RefSeq" id="WP_009870833.1">
    <property type="nucleotide sequence ID" value="NZ_JXSL01000030.1"/>
</dbReference>
<evidence type="ECO:0000313" key="2">
    <source>
        <dbReference type="Proteomes" id="UP000031971"/>
    </source>
</evidence>
<accession>A0A0C2YEU5</accession>
<dbReference type="OrthoDB" id="1550462at2"/>
<protein>
    <recommendedName>
        <fullName evidence="3">Bacteriophage-related protein</fullName>
    </recommendedName>
</protein>
<dbReference type="STRING" id="272627.CCC_01300"/>
<dbReference type="SMR" id="A0A0C2YEU5"/>
<dbReference type="AlphaFoldDB" id="A0A0C2YEU5"/>
<organism evidence="1 2">
    <name type="scientific">Paramagnetospirillum magnetotacticum MS-1</name>
    <dbReference type="NCBI Taxonomy" id="272627"/>
    <lineage>
        <taxon>Bacteria</taxon>
        <taxon>Pseudomonadati</taxon>
        <taxon>Pseudomonadota</taxon>
        <taxon>Alphaproteobacteria</taxon>
        <taxon>Rhodospirillales</taxon>
        <taxon>Magnetospirillaceae</taxon>
        <taxon>Paramagnetospirillum</taxon>
    </lineage>
</organism>
<evidence type="ECO:0000313" key="1">
    <source>
        <dbReference type="EMBL" id="KIL98239.1"/>
    </source>
</evidence>
<keyword evidence="2" id="KW-1185">Reference proteome</keyword>